<name>A0A0B6Z0J6_9EUPU</name>
<dbReference type="EMBL" id="HACG01015244">
    <property type="protein sequence ID" value="CEK62109.1"/>
    <property type="molecule type" value="Transcribed_RNA"/>
</dbReference>
<dbReference type="AlphaFoldDB" id="A0A0B6Z0J6"/>
<proteinExistence type="predicted"/>
<protein>
    <submittedName>
        <fullName evidence="1">Uncharacterized protein</fullName>
    </submittedName>
</protein>
<organism evidence="1">
    <name type="scientific">Arion vulgaris</name>
    <dbReference type="NCBI Taxonomy" id="1028688"/>
    <lineage>
        <taxon>Eukaryota</taxon>
        <taxon>Metazoa</taxon>
        <taxon>Spiralia</taxon>
        <taxon>Lophotrochozoa</taxon>
        <taxon>Mollusca</taxon>
        <taxon>Gastropoda</taxon>
        <taxon>Heterobranchia</taxon>
        <taxon>Euthyneura</taxon>
        <taxon>Panpulmonata</taxon>
        <taxon>Eupulmonata</taxon>
        <taxon>Stylommatophora</taxon>
        <taxon>Helicina</taxon>
        <taxon>Arionoidea</taxon>
        <taxon>Arionidae</taxon>
        <taxon>Arion</taxon>
    </lineage>
</organism>
<reference evidence="1" key="1">
    <citation type="submission" date="2014-12" db="EMBL/GenBank/DDBJ databases">
        <title>Insight into the proteome of Arion vulgaris.</title>
        <authorList>
            <person name="Aradska J."/>
            <person name="Bulat T."/>
            <person name="Smidak R."/>
            <person name="Sarate P."/>
            <person name="Gangsoo J."/>
            <person name="Sialana F."/>
            <person name="Bilban M."/>
            <person name="Lubec G."/>
        </authorList>
    </citation>
    <scope>NUCLEOTIDE SEQUENCE</scope>
    <source>
        <tissue evidence="1">Skin</tissue>
    </source>
</reference>
<sequence>MLGKLDLQGTCAQAVESCPDLHDVDDMPEEGVYYSRLPVPSHQLSLPHATV</sequence>
<accession>A0A0B6Z0J6</accession>
<gene>
    <name evidence="1" type="primary">ORF44233</name>
</gene>
<evidence type="ECO:0000313" key="1">
    <source>
        <dbReference type="EMBL" id="CEK62109.1"/>
    </source>
</evidence>